<evidence type="ECO:0000313" key="5">
    <source>
        <dbReference type="Proteomes" id="UP000184063"/>
    </source>
</evidence>
<evidence type="ECO:0000256" key="1">
    <source>
        <dbReference type="SAM" id="MobiDB-lite"/>
    </source>
</evidence>
<evidence type="ECO:0000256" key="3">
    <source>
        <dbReference type="SAM" id="SignalP"/>
    </source>
</evidence>
<dbReference type="AlphaFoldDB" id="A0A1M3T312"/>
<evidence type="ECO:0000313" key="4">
    <source>
        <dbReference type="EMBL" id="OJZ81147.1"/>
    </source>
</evidence>
<keyword evidence="2" id="KW-1133">Transmembrane helix</keyword>
<protein>
    <recommendedName>
        <fullName evidence="6">Mid2 domain-containing protein</fullName>
    </recommendedName>
</protein>
<feature type="region of interest" description="Disordered" evidence="1">
    <location>
        <begin position="84"/>
        <end position="154"/>
    </location>
</feature>
<feature type="region of interest" description="Disordered" evidence="1">
    <location>
        <begin position="471"/>
        <end position="503"/>
    </location>
</feature>
<feature type="region of interest" description="Disordered" evidence="1">
    <location>
        <begin position="301"/>
        <end position="363"/>
    </location>
</feature>
<dbReference type="VEuPathDB" id="FungiDB:ASPFODRAFT_222844"/>
<feature type="compositionally biased region" description="Polar residues" evidence="1">
    <location>
        <begin position="101"/>
        <end position="130"/>
    </location>
</feature>
<feature type="compositionally biased region" description="Basic and acidic residues" evidence="1">
    <location>
        <begin position="304"/>
        <end position="322"/>
    </location>
</feature>
<reference evidence="5" key="1">
    <citation type="journal article" date="2017" name="Genome Biol.">
        <title>Comparative genomics reveals high biological diversity and specific adaptations in the industrially and medically important fungal genus Aspergillus.</title>
        <authorList>
            <person name="de Vries R.P."/>
            <person name="Riley R."/>
            <person name="Wiebenga A."/>
            <person name="Aguilar-Osorio G."/>
            <person name="Amillis S."/>
            <person name="Uchima C.A."/>
            <person name="Anderluh G."/>
            <person name="Asadollahi M."/>
            <person name="Askin M."/>
            <person name="Barry K."/>
            <person name="Battaglia E."/>
            <person name="Bayram O."/>
            <person name="Benocci T."/>
            <person name="Braus-Stromeyer S.A."/>
            <person name="Caldana C."/>
            <person name="Canovas D."/>
            <person name="Cerqueira G.C."/>
            <person name="Chen F."/>
            <person name="Chen W."/>
            <person name="Choi C."/>
            <person name="Clum A."/>
            <person name="Dos Santos R.A."/>
            <person name="Damasio A.R."/>
            <person name="Diallinas G."/>
            <person name="Emri T."/>
            <person name="Fekete E."/>
            <person name="Flipphi M."/>
            <person name="Freyberg S."/>
            <person name="Gallo A."/>
            <person name="Gournas C."/>
            <person name="Habgood R."/>
            <person name="Hainaut M."/>
            <person name="Harispe M.L."/>
            <person name="Henrissat B."/>
            <person name="Hilden K.S."/>
            <person name="Hope R."/>
            <person name="Hossain A."/>
            <person name="Karabika E."/>
            <person name="Karaffa L."/>
            <person name="Karanyi Z."/>
            <person name="Krasevec N."/>
            <person name="Kuo A."/>
            <person name="Kusch H."/>
            <person name="LaButti K."/>
            <person name="Lagendijk E.L."/>
            <person name="Lapidus A."/>
            <person name="Levasseur A."/>
            <person name="Lindquist E."/>
            <person name="Lipzen A."/>
            <person name="Logrieco A.F."/>
            <person name="MacCabe A."/>
            <person name="Maekelae M.R."/>
            <person name="Malavazi I."/>
            <person name="Melin P."/>
            <person name="Meyer V."/>
            <person name="Mielnichuk N."/>
            <person name="Miskei M."/>
            <person name="Molnar A.P."/>
            <person name="Mule G."/>
            <person name="Ngan C.Y."/>
            <person name="Orejas M."/>
            <person name="Orosz E."/>
            <person name="Ouedraogo J.P."/>
            <person name="Overkamp K.M."/>
            <person name="Park H.-S."/>
            <person name="Perrone G."/>
            <person name="Piumi F."/>
            <person name="Punt P.J."/>
            <person name="Ram A.F."/>
            <person name="Ramon A."/>
            <person name="Rauscher S."/>
            <person name="Record E."/>
            <person name="Riano-Pachon D.M."/>
            <person name="Robert V."/>
            <person name="Roehrig J."/>
            <person name="Ruller R."/>
            <person name="Salamov A."/>
            <person name="Salih N.S."/>
            <person name="Samson R.A."/>
            <person name="Sandor E."/>
            <person name="Sanguinetti M."/>
            <person name="Schuetze T."/>
            <person name="Sepcic K."/>
            <person name="Shelest E."/>
            <person name="Sherlock G."/>
            <person name="Sophianopoulou V."/>
            <person name="Squina F.M."/>
            <person name="Sun H."/>
            <person name="Susca A."/>
            <person name="Todd R.B."/>
            <person name="Tsang A."/>
            <person name="Unkles S.E."/>
            <person name="van de Wiele N."/>
            <person name="van Rossen-Uffink D."/>
            <person name="Oliveira J.V."/>
            <person name="Vesth T.C."/>
            <person name="Visser J."/>
            <person name="Yu J.-H."/>
            <person name="Zhou M."/>
            <person name="Andersen M.R."/>
            <person name="Archer D.B."/>
            <person name="Baker S.E."/>
            <person name="Benoit I."/>
            <person name="Brakhage A.A."/>
            <person name="Braus G.H."/>
            <person name="Fischer R."/>
            <person name="Frisvad J.C."/>
            <person name="Goldman G.H."/>
            <person name="Houbraken J."/>
            <person name="Oakley B."/>
            <person name="Pocsi I."/>
            <person name="Scazzocchio C."/>
            <person name="Seiboth B."/>
            <person name="vanKuyk P.A."/>
            <person name="Wortman J."/>
            <person name="Dyer P.S."/>
            <person name="Grigoriev I.V."/>
        </authorList>
    </citation>
    <scope>NUCLEOTIDE SEQUENCE [LARGE SCALE GENOMIC DNA]</scope>
    <source>
        <strain evidence="5">CBS 106.47</strain>
    </source>
</reference>
<evidence type="ECO:0000256" key="2">
    <source>
        <dbReference type="SAM" id="Phobius"/>
    </source>
</evidence>
<keyword evidence="3" id="KW-0732">Signal</keyword>
<dbReference type="EMBL" id="KV878251">
    <property type="protein sequence ID" value="OJZ81147.1"/>
    <property type="molecule type" value="Genomic_DNA"/>
</dbReference>
<organism evidence="4 5">
    <name type="scientific">Aspergillus luchuensis (strain CBS 106.47)</name>
    <dbReference type="NCBI Taxonomy" id="1137211"/>
    <lineage>
        <taxon>Eukaryota</taxon>
        <taxon>Fungi</taxon>
        <taxon>Dikarya</taxon>
        <taxon>Ascomycota</taxon>
        <taxon>Pezizomycotina</taxon>
        <taxon>Eurotiomycetes</taxon>
        <taxon>Eurotiomycetidae</taxon>
        <taxon>Eurotiales</taxon>
        <taxon>Aspergillaceae</taxon>
        <taxon>Aspergillus</taxon>
        <taxon>Aspergillus subgen. Circumdati</taxon>
    </lineage>
</organism>
<dbReference type="Proteomes" id="UP000184063">
    <property type="component" value="Unassembled WGS sequence"/>
</dbReference>
<sequence>MAVGWFTIVVFLLSSGLEAVSTNPSLRTEELSQDSLGIRISLSFDSAVSLWASMSASTITDHHPGHIQHSTWQTPSVLPVISSTKCPASKASEDRQGTADLKTTTASSLSLHPASFNPSVFSGSRPSRPSTSEHDHDNTTFGVPSRVPQPPPTTIFKTKQDITVSQFVSADLTSKSKLVPNIRTSSADTVTLIASLKVGPSSSPSGQLVADFETPILDSFQYVTSTSKESTLPVSHYSLSDGDPRKGDGVDQDTVETATIQLSPLGWDGPAQSTGTWYLHEAVGYPLSSARVLLYHSGEQPMGTKEEKGNHIDLADSDHSDGLPKGSLPQYTIRTPSPDRDDNRLTGSDNPQPRTTFDSSPMTSVTTWSEAGFVDHLTASMTLDVSNSPSKTPKSTNAAATTSIHSDSVIDSLRRARTIPGRSLGVSVSTAVGGTTIFLLVFVLHRPIYRWICRRRTGVIWIGHASAASRRHYTEPRSPHMQYPEMSHFSDDSEAGSTEAHRA</sequence>
<feature type="signal peptide" evidence="3">
    <location>
        <begin position="1"/>
        <end position="19"/>
    </location>
</feature>
<accession>A0A1M3T312</accession>
<gene>
    <name evidence="4" type="ORF">ASPFODRAFT_222844</name>
</gene>
<feature type="compositionally biased region" description="Polar residues" evidence="1">
    <location>
        <begin position="345"/>
        <end position="363"/>
    </location>
</feature>
<keyword evidence="2" id="KW-0812">Transmembrane</keyword>
<feature type="transmembrane region" description="Helical" evidence="2">
    <location>
        <begin position="424"/>
        <end position="445"/>
    </location>
</feature>
<keyword evidence="2" id="KW-0472">Membrane</keyword>
<name>A0A1M3T312_ASPLC</name>
<proteinExistence type="predicted"/>
<evidence type="ECO:0008006" key="6">
    <source>
        <dbReference type="Google" id="ProtNLM"/>
    </source>
</evidence>
<feature type="chain" id="PRO_5013177541" description="Mid2 domain-containing protein" evidence="3">
    <location>
        <begin position="20"/>
        <end position="503"/>
    </location>
</feature>